<name>A0A3N0YTJ9_ANAGA</name>
<sequence length="196" mass="21521">MTESVQTDNVLYELSHGFCFTLSVPLKAERITWKNLHDCQQDIHITAAQARITDVSQTGASSMNARGNLCAEENPELERIPVTEANGSIVNTRLLLRDDVSLGLMETVESVSFRDGPVSVSYRPSKLLSDDKINQADTVNIQGLLVLLLSKWGAKTIRLIQPHCRLATCFPQAFVPVGYFLTVGSSEGLAKRSVSD</sequence>
<comment type="caution">
    <text evidence="1">The sequence shown here is derived from an EMBL/GenBank/DDBJ whole genome shotgun (WGS) entry which is preliminary data.</text>
</comment>
<proteinExistence type="predicted"/>
<reference evidence="1 2" key="1">
    <citation type="submission" date="2018-10" db="EMBL/GenBank/DDBJ databases">
        <title>Genome assembly for a Yunnan-Guizhou Plateau 3E fish, Anabarilius grahami (Regan), and its evolutionary and genetic applications.</title>
        <authorList>
            <person name="Jiang W."/>
        </authorList>
    </citation>
    <scope>NUCLEOTIDE SEQUENCE [LARGE SCALE GENOMIC DNA]</scope>
    <source>
        <strain evidence="1">AG-KIZ</strain>
        <tissue evidence="1">Muscle</tissue>
    </source>
</reference>
<dbReference type="Proteomes" id="UP000281406">
    <property type="component" value="Unassembled WGS sequence"/>
</dbReference>
<evidence type="ECO:0000313" key="1">
    <source>
        <dbReference type="EMBL" id="ROL49516.1"/>
    </source>
</evidence>
<evidence type="ECO:0000313" key="2">
    <source>
        <dbReference type="Proteomes" id="UP000281406"/>
    </source>
</evidence>
<keyword evidence="2" id="KW-1185">Reference proteome</keyword>
<protein>
    <submittedName>
        <fullName evidence="1">Uncharacterized protein</fullName>
    </submittedName>
</protein>
<accession>A0A3N0YTJ9</accession>
<gene>
    <name evidence="1" type="ORF">DPX16_15842</name>
</gene>
<dbReference type="EMBL" id="RJVU01026577">
    <property type="protein sequence ID" value="ROL49516.1"/>
    <property type="molecule type" value="Genomic_DNA"/>
</dbReference>
<organism evidence="1 2">
    <name type="scientific">Anabarilius grahami</name>
    <name type="common">Kanglang fish</name>
    <name type="synonym">Barilius grahami</name>
    <dbReference type="NCBI Taxonomy" id="495550"/>
    <lineage>
        <taxon>Eukaryota</taxon>
        <taxon>Metazoa</taxon>
        <taxon>Chordata</taxon>
        <taxon>Craniata</taxon>
        <taxon>Vertebrata</taxon>
        <taxon>Euteleostomi</taxon>
        <taxon>Actinopterygii</taxon>
        <taxon>Neopterygii</taxon>
        <taxon>Teleostei</taxon>
        <taxon>Ostariophysi</taxon>
        <taxon>Cypriniformes</taxon>
        <taxon>Xenocyprididae</taxon>
        <taxon>Xenocypridinae</taxon>
        <taxon>Xenocypridinae incertae sedis</taxon>
        <taxon>Anabarilius</taxon>
    </lineage>
</organism>
<dbReference type="AlphaFoldDB" id="A0A3N0YTJ9"/>